<accession>A0AAU9D314</accession>
<keyword evidence="2" id="KW-1185">Reference proteome</keyword>
<evidence type="ECO:0000313" key="2">
    <source>
        <dbReference type="Proteomes" id="UP001321861"/>
    </source>
</evidence>
<dbReference type="Proteomes" id="UP001321861">
    <property type="component" value="Chromosome"/>
</dbReference>
<dbReference type="RefSeq" id="WP_317635001.1">
    <property type="nucleotide sequence ID" value="NZ_AP026802.1"/>
</dbReference>
<name>A0AAU9D314_9LACO</name>
<protein>
    <recommendedName>
        <fullName evidence="3">Lipoprotein</fullName>
    </recommendedName>
</protein>
<dbReference type="AlphaFoldDB" id="A0AAU9D314"/>
<sequence>MINKQSIKIGIALIFSGLLMGCESRSSSSDKDVKSQSAKIAQVDKSVQEKIKNATYSYTETKDSYNGYPIDNLKTAVGDFTIHSPELSWAPNPKTPEDHDKDLVGFKFLFEYHNTTKEAQNGITALQSIMKVKEMVRYEVKTTGNQMKMHLVTTPYVGMDRTYHDEELARIANNKVTTEPGATTNYLVSFVTKEAPKSRKIKGKRQNQAIYKFFADPKSKVELKTVKRQISWRFD</sequence>
<organism evidence="1 2">
    <name type="scientific">Xylocopilactobacillus apicola</name>
    <dbReference type="NCBI Taxonomy" id="2932184"/>
    <lineage>
        <taxon>Bacteria</taxon>
        <taxon>Bacillati</taxon>
        <taxon>Bacillota</taxon>
        <taxon>Bacilli</taxon>
        <taxon>Lactobacillales</taxon>
        <taxon>Lactobacillaceae</taxon>
        <taxon>Xylocopilactobacillus</taxon>
    </lineage>
</organism>
<dbReference type="EMBL" id="AP026802">
    <property type="protein sequence ID" value="BDR59196.1"/>
    <property type="molecule type" value="Genomic_DNA"/>
</dbReference>
<evidence type="ECO:0000313" key="1">
    <source>
        <dbReference type="EMBL" id="BDR59196.1"/>
    </source>
</evidence>
<reference evidence="1 2" key="1">
    <citation type="journal article" date="2023" name="Microbiol. Spectr.">
        <title>Symbiosis of Carpenter Bees with Uncharacterized Lactic Acid Bacteria Showing NAD Auxotrophy.</title>
        <authorList>
            <person name="Kawasaki S."/>
            <person name="Ozawa K."/>
            <person name="Mori T."/>
            <person name="Yamamoto A."/>
            <person name="Ito M."/>
            <person name="Ohkuma M."/>
            <person name="Sakamoto M."/>
            <person name="Matsutani M."/>
        </authorList>
    </citation>
    <scope>NUCLEOTIDE SEQUENCE [LARGE SCALE GENOMIC DNA]</scope>
    <source>
        <strain evidence="1 2">XA3</strain>
    </source>
</reference>
<dbReference type="PROSITE" id="PS51257">
    <property type="entry name" value="PROKAR_LIPOPROTEIN"/>
    <property type="match status" value="1"/>
</dbReference>
<gene>
    <name evidence="1" type="ORF">XA3_16370</name>
</gene>
<dbReference type="KEGG" id="xap:XA3_16370"/>
<proteinExistence type="predicted"/>
<evidence type="ECO:0008006" key="3">
    <source>
        <dbReference type="Google" id="ProtNLM"/>
    </source>
</evidence>